<gene>
    <name evidence="2" type="ORF">AHW29_21780</name>
</gene>
<feature type="region of interest" description="Disordered" evidence="1">
    <location>
        <begin position="1"/>
        <end position="26"/>
    </location>
</feature>
<sequence>MSTQTRIPDSDEGSTSMGLFNDPEQDKEDLRSLNQFMEKAGLLTDDEFFSSLFLCDIVAHRIVVDSFVCHNGIQVNR</sequence>
<organism evidence="2">
    <name type="scientific">Salmonella muenchen</name>
    <dbReference type="NCBI Taxonomy" id="596"/>
    <lineage>
        <taxon>Bacteria</taxon>
        <taxon>Pseudomonadati</taxon>
        <taxon>Pseudomonadota</taxon>
        <taxon>Gammaproteobacteria</taxon>
        <taxon>Enterobacterales</taxon>
        <taxon>Enterobacteriaceae</taxon>
        <taxon>Salmonella</taxon>
    </lineage>
</organism>
<name>A0A5T6X596_SALMU</name>
<dbReference type="AlphaFoldDB" id="A0A5T6X596"/>
<accession>A0A5T6X596</accession>
<feature type="compositionally biased region" description="Polar residues" evidence="1">
    <location>
        <begin position="1"/>
        <end position="18"/>
    </location>
</feature>
<protein>
    <submittedName>
        <fullName evidence="2">Uncharacterized protein</fullName>
    </submittedName>
</protein>
<evidence type="ECO:0000256" key="1">
    <source>
        <dbReference type="SAM" id="MobiDB-lite"/>
    </source>
</evidence>
<dbReference type="EMBL" id="AAGDOI010000024">
    <property type="protein sequence ID" value="EBM7381822.1"/>
    <property type="molecule type" value="Genomic_DNA"/>
</dbReference>
<proteinExistence type="predicted"/>
<reference evidence="2" key="1">
    <citation type="submission" date="2019-06" db="EMBL/GenBank/DDBJ databases">
        <authorList>
            <consortium name="GenomeTrakr network: Whole genome sequencing for foodborne pathogen traceback"/>
        </authorList>
    </citation>
    <scope>NUCLEOTIDE SEQUENCE</scope>
    <source>
        <strain evidence="2">FDA00000939</strain>
    </source>
</reference>
<evidence type="ECO:0000313" key="2">
    <source>
        <dbReference type="EMBL" id="EBM7381822.1"/>
    </source>
</evidence>
<comment type="caution">
    <text evidence="2">The sequence shown here is derived from an EMBL/GenBank/DDBJ whole genome shotgun (WGS) entry which is preliminary data.</text>
</comment>